<dbReference type="EMBL" id="JACGCM010002784">
    <property type="protein sequence ID" value="KAF6135606.1"/>
    <property type="molecule type" value="Genomic_DNA"/>
</dbReference>
<keyword evidence="1" id="KW-0547">Nucleotide-binding</keyword>
<dbReference type="InterPro" id="IPR000897">
    <property type="entry name" value="SRP54_GTPase_dom"/>
</dbReference>
<evidence type="ECO:0000259" key="4">
    <source>
        <dbReference type="Pfam" id="PF00448"/>
    </source>
</evidence>
<dbReference type="PANTHER" id="PTHR11564:SF5">
    <property type="entry name" value="SIGNAL RECOGNITION PARTICLE SUBUNIT SRP54"/>
    <property type="match status" value="1"/>
</dbReference>
<gene>
    <name evidence="5" type="ORF">GIB67_015459</name>
</gene>
<feature type="domain" description="SRP54-type proteins GTP-binding" evidence="4">
    <location>
        <begin position="1"/>
        <end position="76"/>
    </location>
</feature>
<keyword evidence="2" id="KW-0342">GTP-binding</keyword>
<dbReference type="PANTHER" id="PTHR11564">
    <property type="entry name" value="SIGNAL RECOGNITION PARTICLE 54K PROTEIN SRP54"/>
    <property type="match status" value="1"/>
</dbReference>
<dbReference type="InterPro" id="IPR022941">
    <property type="entry name" value="SRP54"/>
</dbReference>
<dbReference type="Pfam" id="PF00448">
    <property type="entry name" value="SRP54"/>
    <property type="match status" value="1"/>
</dbReference>
<evidence type="ECO:0000256" key="1">
    <source>
        <dbReference type="ARBA" id="ARBA00022741"/>
    </source>
</evidence>
<dbReference type="GO" id="GO:0006616">
    <property type="term" value="P:SRP-dependent cotranslational protein targeting to membrane, translocation"/>
    <property type="evidence" value="ECO:0007669"/>
    <property type="project" value="TreeGrafter"/>
</dbReference>
<dbReference type="GO" id="GO:0005829">
    <property type="term" value="C:cytosol"/>
    <property type="evidence" value="ECO:0007669"/>
    <property type="project" value="TreeGrafter"/>
</dbReference>
<dbReference type="GO" id="GO:0005786">
    <property type="term" value="C:signal recognition particle, endoplasmic reticulum targeting"/>
    <property type="evidence" value="ECO:0007669"/>
    <property type="project" value="TreeGrafter"/>
</dbReference>
<keyword evidence="6" id="KW-1185">Reference proteome</keyword>
<evidence type="ECO:0000313" key="6">
    <source>
        <dbReference type="Proteomes" id="UP000541444"/>
    </source>
</evidence>
<dbReference type="SUPFAM" id="SSF52540">
    <property type="entry name" value="P-loop containing nucleoside triphosphate hydrolases"/>
    <property type="match status" value="1"/>
</dbReference>
<dbReference type="Proteomes" id="UP000541444">
    <property type="component" value="Unassembled WGS sequence"/>
</dbReference>
<organism evidence="5 6">
    <name type="scientific">Kingdonia uniflora</name>
    <dbReference type="NCBI Taxonomy" id="39325"/>
    <lineage>
        <taxon>Eukaryota</taxon>
        <taxon>Viridiplantae</taxon>
        <taxon>Streptophyta</taxon>
        <taxon>Embryophyta</taxon>
        <taxon>Tracheophyta</taxon>
        <taxon>Spermatophyta</taxon>
        <taxon>Magnoliopsida</taxon>
        <taxon>Ranunculales</taxon>
        <taxon>Circaeasteraceae</taxon>
        <taxon>Kingdonia</taxon>
    </lineage>
</organism>
<evidence type="ECO:0000256" key="2">
    <source>
        <dbReference type="ARBA" id="ARBA00023134"/>
    </source>
</evidence>
<dbReference type="GO" id="GO:0005525">
    <property type="term" value="F:GTP binding"/>
    <property type="evidence" value="ECO:0007669"/>
    <property type="project" value="UniProtKB-KW"/>
</dbReference>
<dbReference type="Gene3D" id="3.40.50.300">
    <property type="entry name" value="P-loop containing nucleotide triphosphate hydrolases"/>
    <property type="match status" value="1"/>
</dbReference>
<evidence type="ECO:0000256" key="3">
    <source>
        <dbReference type="SAM" id="MobiDB-lite"/>
    </source>
</evidence>
<protein>
    <recommendedName>
        <fullName evidence="4">SRP54-type proteins GTP-binding domain-containing protein</fullName>
    </recommendedName>
</protein>
<sequence length="297" mass="32367">MDSSIGQAVFDQAQTFKQSALVVAEIITKMDGPAKGGGALSAVAATNNPVIFIRTGKHMDEFEIFDVKPFVSQLLGMGVSSAARAKLDFKLVRVSWYQSDLVESDLVAMAEGLNATDPAQVLAQQVGGPSVNPRPLNTRTRLDQLEDRMQDLSGIIDQVTTLEERLDGFSDDQAHVGERLVTLEGVVEGNMATLLDQVAELSSKVSRVPHVPSLILSWSVSTMMDLMTNEELDRSSPKIMNDSHKCNGNVKRVQAPYQDLGKNERTQDAKEGSNECIVSKYECTSYEQSSSSTDAHK</sequence>
<dbReference type="InterPro" id="IPR042101">
    <property type="entry name" value="SRP54_N_sf"/>
</dbReference>
<dbReference type="GO" id="GO:0008312">
    <property type="term" value="F:7S RNA binding"/>
    <property type="evidence" value="ECO:0007669"/>
    <property type="project" value="TreeGrafter"/>
</dbReference>
<feature type="compositionally biased region" description="Basic and acidic residues" evidence="3">
    <location>
        <begin position="261"/>
        <end position="273"/>
    </location>
</feature>
<name>A0A7J7KZ17_9MAGN</name>
<dbReference type="GO" id="GO:0003924">
    <property type="term" value="F:GTPase activity"/>
    <property type="evidence" value="ECO:0007669"/>
    <property type="project" value="InterPro"/>
</dbReference>
<feature type="region of interest" description="Disordered" evidence="3">
    <location>
        <begin position="254"/>
        <end position="274"/>
    </location>
</feature>
<dbReference type="AlphaFoldDB" id="A0A7J7KZ17"/>
<dbReference type="GO" id="GO:0030942">
    <property type="term" value="F:endoplasmic reticulum signal peptide binding"/>
    <property type="evidence" value="ECO:0007669"/>
    <property type="project" value="TreeGrafter"/>
</dbReference>
<evidence type="ECO:0000313" key="5">
    <source>
        <dbReference type="EMBL" id="KAF6135606.1"/>
    </source>
</evidence>
<dbReference type="Gene3D" id="1.20.120.140">
    <property type="entry name" value="Signal recognition particle SRP54, nucleotide-binding domain"/>
    <property type="match status" value="1"/>
</dbReference>
<dbReference type="OrthoDB" id="10250817at2759"/>
<reference evidence="5 6" key="1">
    <citation type="journal article" date="2020" name="IScience">
        <title>Genome Sequencing of the Endangered Kingdonia uniflora (Circaeasteraceae, Ranunculales) Reveals Potential Mechanisms of Evolutionary Specialization.</title>
        <authorList>
            <person name="Sun Y."/>
            <person name="Deng T."/>
            <person name="Zhang A."/>
            <person name="Moore M.J."/>
            <person name="Landis J.B."/>
            <person name="Lin N."/>
            <person name="Zhang H."/>
            <person name="Zhang X."/>
            <person name="Huang J."/>
            <person name="Zhang X."/>
            <person name="Sun H."/>
            <person name="Wang H."/>
        </authorList>
    </citation>
    <scope>NUCLEOTIDE SEQUENCE [LARGE SCALE GENOMIC DNA]</scope>
    <source>
        <strain evidence="5">TB1705</strain>
        <tissue evidence="5">Leaf</tissue>
    </source>
</reference>
<accession>A0A7J7KZ17</accession>
<proteinExistence type="predicted"/>
<dbReference type="InterPro" id="IPR027417">
    <property type="entry name" value="P-loop_NTPase"/>
</dbReference>
<comment type="caution">
    <text evidence="5">The sequence shown here is derived from an EMBL/GenBank/DDBJ whole genome shotgun (WGS) entry which is preliminary data.</text>
</comment>